<evidence type="ECO:0000259" key="3">
    <source>
        <dbReference type="Pfam" id="PF22666"/>
    </source>
</evidence>
<dbReference type="AlphaFoldDB" id="A0A0C6FS06"/>
<accession>A0A0C6FS06</accession>
<dbReference type="PANTHER" id="PTHR43730:SF1">
    <property type="entry name" value="BETA-MANNOSIDASE"/>
    <property type="match status" value="1"/>
</dbReference>
<dbReference type="Proteomes" id="UP000061432">
    <property type="component" value="Plasmid pMaq22A_1p"/>
</dbReference>
<dbReference type="RefSeq" id="WP_060850792.1">
    <property type="nucleotide sequence ID" value="NZ_AP014705.1"/>
</dbReference>
<dbReference type="InterPro" id="IPR050887">
    <property type="entry name" value="Beta-mannosidase_GH2"/>
</dbReference>
<evidence type="ECO:0000256" key="1">
    <source>
        <dbReference type="ARBA" id="ARBA00022801"/>
    </source>
</evidence>
<name>A0A0C6FS06_9HYPH</name>
<dbReference type="InterPro" id="IPR054593">
    <property type="entry name" value="Beta-mannosidase-like_N2"/>
</dbReference>
<dbReference type="Pfam" id="PF22666">
    <property type="entry name" value="Glyco_hydro_2_N2"/>
    <property type="match status" value="1"/>
</dbReference>
<protein>
    <submittedName>
        <fullName evidence="4">Beta-mannosidase</fullName>
    </submittedName>
</protein>
<dbReference type="Gene3D" id="2.60.120.260">
    <property type="entry name" value="Galactose-binding domain-like"/>
    <property type="match status" value="1"/>
</dbReference>
<dbReference type="SUPFAM" id="SSF49303">
    <property type="entry name" value="beta-Galactosidase/glucuronidase domain"/>
    <property type="match status" value="2"/>
</dbReference>
<dbReference type="PANTHER" id="PTHR43730">
    <property type="entry name" value="BETA-MANNOSIDASE"/>
    <property type="match status" value="1"/>
</dbReference>
<dbReference type="InterPro" id="IPR008979">
    <property type="entry name" value="Galactose-bd-like_sf"/>
</dbReference>
<proteinExistence type="predicted"/>
<dbReference type="SUPFAM" id="SSF49785">
    <property type="entry name" value="Galactose-binding domain-like"/>
    <property type="match status" value="1"/>
</dbReference>
<evidence type="ECO:0000313" key="5">
    <source>
        <dbReference type="Proteomes" id="UP000061432"/>
    </source>
</evidence>
<reference evidence="5" key="2">
    <citation type="submission" date="2015-01" db="EMBL/GenBank/DDBJ databases">
        <title>Complete genome sequence of Methylobacterium aquaticum strain 22A.</title>
        <authorList>
            <person name="Tani A."/>
            <person name="Ogura Y."/>
            <person name="Hayashi T."/>
        </authorList>
    </citation>
    <scope>NUCLEOTIDE SEQUENCE [LARGE SCALE GENOMIC DNA]</scope>
    <source>
        <strain evidence="5">MA-22A</strain>
        <plasmid evidence="5">Plasmid pMaq22A_1p DNA</plasmid>
    </source>
</reference>
<dbReference type="Gene3D" id="3.20.20.80">
    <property type="entry name" value="Glycosidases"/>
    <property type="match status" value="1"/>
</dbReference>
<feature type="domain" description="Beta-mannosidase-like galactose-binding" evidence="3">
    <location>
        <begin position="41"/>
        <end position="178"/>
    </location>
</feature>
<dbReference type="PATRIC" id="fig|270351.10.peg.6920"/>
<reference evidence="4 5" key="1">
    <citation type="journal article" date="2015" name="Genome Announc.">
        <title>Complete Genome Sequence of Methylobacterium aquaticum Strain 22A, Isolated from Racomitrium japonicum Moss.</title>
        <authorList>
            <person name="Tani A."/>
            <person name="Ogura Y."/>
            <person name="Hayashi T."/>
            <person name="Kimbara K."/>
        </authorList>
    </citation>
    <scope>NUCLEOTIDE SEQUENCE [LARGE SCALE GENOMIC DNA]</scope>
    <source>
        <strain evidence="4 5">MA-22A</strain>
        <plasmid evidence="5">Plasmid pMaq22A_1p DNA</plasmid>
    </source>
</reference>
<organism evidence="4 5">
    <name type="scientific">Methylobacterium aquaticum</name>
    <dbReference type="NCBI Taxonomy" id="270351"/>
    <lineage>
        <taxon>Bacteria</taxon>
        <taxon>Pseudomonadati</taxon>
        <taxon>Pseudomonadota</taxon>
        <taxon>Alphaproteobacteria</taxon>
        <taxon>Hyphomicrobiales</taxon>
        <taxon>Methylobacteriaceae</taxon>
        <taxon>Methylobacterium</taxon>
    </lineage>
</organism>
<dbReference type="KEGG" id="maqu:Maq22A_1p38230"/>
<evidence type="ECO:0000256" key="2">
    <source>
        <dbReference type="ARBA" id="ARBA00023295"/>
    </source>
</evidence>
<dbReference type="GO" id="GO:0004567">
    <property type="term" value="F:beta-mannosidase activity"/>
    <property type="evidence" value="ECO:0007669"/>
    <property type="project" value="TreeGrafter"/>
</dbReference>
<dbReference type="InterPro" id="IPR036156">
    <property type="entry name" value="Beta-gal/glucu_dom_sf"/>
</dbReference>
<keyword evidence="4" id="KW-0614">Plasmid</keyword>
<sequence>MAVLRTVDHALDGPWEMIVTDPGACTHPGDIDGLPGFIAAPVPGTAAGALRAAGLWSDAAPTPLHGSDVWYRTAVEGRGREILRFEGLATLCEVWLDGELRLTSRSMFLAHEIAVDLDGTHTLALAFRSLARDLARPHKRGRWRPQLATPGSLRHARTTLLGFMPGWCPGVEAVGPYRPVTRRGEGDRPTAIDLRTSVADGTGSLTARFDLPGAAGPVILRCDGRATVLAETAHGRFEGRLDLPGIALWWPHTHGEPRLHAVTAEAEGRSFELGRVGFRTITMRRPFAEGLSLAVNGVPVFCRGACWTPPDLVGLPGERAAYAPLLALAVEAGMTMLRVGGTMLYEATAFHDLCDELGLLVWQDLMLANFDYPVDDPAFRSALDSEIGQLLDRLQASPSLCVVGGGSEVEQQAAMLGFPEAVWHATAVEAMLREAAAARRPDLVVVPNSPSGGDLPFSTNAGVTHYYGVGAYLRPFEDARRAEVRFASECLAFASVPEPASLTQARLADPRNPAWALGVPRDRGADWDFEGVRDHYVGALYGLDPGRLRGDDPERYLVLGRAAVAEVMETTFAEWRRTGSVTAGGLVWLWRDLAPGAGWGVVDVAGRPKSAWYALKRAFRPVQALLTDEGLNGLHAHLLNETAEPVDAVLTLTFATGAGKVAARAERAVSLAPRSALALSSAALLGRFFDATAAYRFGPAAHDLAHLRLGRPDGTVLADAFHFPAGRAAAPREIGLSAELVEGGAGAALRIATDHHALSVHIGLDGEGRPADNWFHLAPGSERLIALHATAGRPSGTVRAVNGTETVRF</sequence>
<dbReference type="InterPro" id="IPR017853">
    <property type="entry name" value="GH"/>
</dbReference>
<dbReference type="SUPFAM" id="SSF51445">
    <property type="entry name" value="(Trans)glycosidases"/>
    <property type="match status" value="1"/>
</dbReference>
<dbReference type="EMBL" id="AP014705">
    <property type="protein sequence ID" value="BAQ49807.1"/>
    <property type="molecule type" value="Genomic_DNA"/>
</dbReference>
<dbReference type="OrthoDB" id="9758603at2"/>
<keyword evidence="1" id="KW-0378">Hydrolase</keyword>
<keyword evidence="2" id="KW-0326">Glycosidase</keyword>
<geneLocation type="plasmid" evidence="5">
    <name>pMaq22A_1p DNA</name>
</geneLocation>
<gene>
    <name evidence="4" type="primary">lacZ</name>
    <name evidence="4" type="ORF">Maq22A_1p38230</name>
</gene>
<dbReference type="GO" id="GO:0006516">
    <property type="term" value="P:glycoprotein catabolic process"/>
    <property type="evidence" value="ECO:0007669"/>
    <property type="project" value="TreeGrafter"/>
</dbReference>
<evidence type="ECO:0000313" key="4">
    <source>
        <dbReference type="EMBL" id="BAQ49807.1"/>
    </source>
</evidence>